<feature type="compositionally biased region" description="Polar residues" evidence="1">
    <location>
        <begin position="1"/>
        <end position="18"/>
    </location>
</feature>
<name>A0A7J7J049_BUGNE</name>
<dbReference type="Proteomes" id="UP000593567">
    <property type="component" value="Unassembled WGS sequence"/>
</dbReference>
<sequence length="176" mass="20052">MFSTSPIRDLCSRNTPTADRQHSSRGNFHFSDWLSTVIHHQEIPSYKKLLPTASQSDGSVGGLYNRQSLYANSGKDIIKYEQSLPSMHEVAELSETASTMRGLTAATQNNTSMNIDLVPSYMHGMRRTWKLSAAKERSKFNMSSMYNDDVHHNSNLERSDTMREQELELEDIYVDL</sequence>
<evidence type="ECO:0000256" key="1">
    <source>
        <dbReference type="SAM" id="MobiDB-lite"/>
    </source>
</evidence>
<keyword evidence="4" id="KW-1185">Reference proteome</keyword>
<evidence type="ECO:0000313" key="4">
    <source>
        <dbReference type="Proteomes" id="UP000593567"/>
    </source>
</evidence>
<proteinExistence type="predicted"/>
<evidence type="ECO:0000313" key="3">
    <source>
        <dbReference type="EMBL" id="KAF6027427.1"/>
    </source>
</evidence>
<protein>
    <submittedName>
        <fullName evidence="2">Uncharacterized protein</fullName>
    </submittedName>
</protein>
<dbReference type="EMBL" id="VXIV02002093">
    <property type="protein sequence ID" value="KAF6027427.1"/>
    <property type="molecule type" value="Genomic_DNA"/>
</dbReference>
<organism evidence="2 4">
    <name type="scientific">Bugula neritina</name>
    <name type="common">Brown bryozoan</name>
    <name type="synonym">Sertularia neritina</name>
    <dbReference type="NCBI Taxonomy" id="10212"/>
    <lineage>
        <taxon>Eukaryota</taxon>
        <taxon>Metazoa</taxon>
        <taxon>Spiralia</taxon>
        <taxon>Lophotrochozoa</taxon>
        <taxon>Bryozoa</taxon>
        <taxon>Gymnolaemata</taxon>
        <taxon>Cheilostomatida</taxon>
        <taxon>Flustrina</taxon>
        <taxon>Buguloidea</taxon>
        <taxon>Bugulidae</taxon>
        <taxon>Bugula</taxon>
    </lineage>
</organism>
<evidence type="ECO:0000313" key="2">
    <source>
        <dbReference type="EMBL" id="KAF6019530.1"/>
    </source>
</evidence>
<comment type="caution">
    <text evidence="2">The sequence shown here is derived from an EMBL/GenBank/DDBJ whole genome shotgun (WGS) entry which is preliminary data.</text>
</comment>
<accession>A0A7J7J049</accession>
<reference evidence="2 4" key="1">
    <citation type="submission" date="2019-09" db="EMBL/GenBank/DDBJ databases">
        <authorList>
            <person name="Raiko M."/>
            <person name="Komissarov A."/>
            <person name="Rhodes A."/>
            <person name="Kliver S."/>
            <person name="Lim-Fong G."/>
            <person name="Kwan J."/>
            <person name="O'Brien S.J."/>
            <person name="Lopez J.V."/>
        </authorList>
    </citation>
    <scope>NUCLEOTIDE SEQUENCE [LARGE SCALE GENOMIC DNA]</scope>
    <source>
        <strain evidence="2">Kwan_BN1</strain>
    </source>
</reference>
<dbReference type="EMBL" id="VXIV02003223">
    <property type="protein sequence ID" value="KAF6019530.1"/>
    <property type="molecule type" value="Genomic_DNA"/>
</dbReference>
<dbReference type="AlphaFoldDB" id="A0A7J7J049"/>
<feature type="region of interest" description="Disordered" evidence="1">
    <location>
        <begin position="1"/>
        <end position="24"/>
    </location>
</feature>
<gene>
    <name evidence="3" type="ORF">EB796_014266</name>
    <name evidence="2" type="ORF">EB796_022181</name>
</gene>
<reference evidence="2 4" key="2">
    <citation type="submission" date="2020-06" db="EMBL/GenBank/DDBJ databases">
        <title>Draft genome of Bugula neritina, a colonial animal packing powerful symbionts and potential medicines.</title>
        <authorList>
            <person name="Rayko M."/>
        </authorList>
    </citation>
    <scope>NUCLEOTIDE SEQUENCE [LARGE SCALE GENOMIC DNA]</scope>
    <source>
        <strain evidence="2">Kwan_BN1</strain>
    </source>
</reference>